<name>A0ABD5X1M7_9EURY</name>
<reference evidence="2 3" key="1">
    <citation type="journal article" date="2014" name="Int. J. Syst. Evol. Microbiol.">
        <title>Complete genome sequence of Corynebacterium casei LMG S-19264T (=DSM 44701T), isolated from a smear-ripened cheese.</title>
        <authorList>
            <consortium name="US DOE Joint Genome Institute (JGI-PGF)"/>
            <person name="Walter F."/>
            <person name="Albersmeier A."/>
            <person name="Kalinowski J."/>
            <person name="Ruckert C."/>
        </authorList>
    </citation>
    <scope>NUCLEOTIDE SEQUENCE [LARGE SCALE GENOMIC DNA]</scope>
    <source>
        <strain evidence="2 3">CGMCC 4.7215</strain>
    </source>
</reference>
<sequence>MKFAVVVGSTETATIEGISAAGAVPEATYHTPAADLEIVEYGKPVFAPQMPVSPTGCPTPALITRAVRELVSFDTVAVESGLVTESATPTVTVGDKPGADIRSNKPVPDATERFERARAVGRALNDEELIIGESIPGGTTTALGVLTALGEPYNVSSSLPENPIERKQELVNAGLEASSIEAGALAGEPLKAITLMGDPVLPAVLGLTVGANERGIDVMLAGGTQMVTAGALARHFGVQDELRVATTVFVADDTPELHQASDELAFDLTVTDPGFDQSSHDALTGFCRGEAKEGVGMGGALALADRNGVSDKELRQQIVRRYEAVTDGP</sequence>
<comment type="caution">
    <text evidence="2">The sequence shown here is derived from an EMBL/GenBank/DDBJ whole genome shotgun (WGS) entry which is preliminary data.</text>
</comment>
<dbReference type="HAMAP" id="MF_01086">
    <property type="entry name" value="UPF0284"/>
    <property type="match status" value="1"/>
</dbReference>
<proteinExistence type="inferred from homology"/>
<keyword evidence="2" id="KW-0328">Glycosyltransferase</keyword>
<organism evidence="2 3">
    <name type="scientific">Halovenus rubra</name>
    <dbReference type="NCBI Taxonomy" id="869890"/>
    <lineage>
        <taxon>Archaea</taxon>
        <taxon>Methanobacteriati</taxon>
        <taxon>Methanobacteriota</taxon>
        <taxon>Stenosarchaea group</taxon>
        <taxon>Halobacteria</taxon>
        <taxon>Halobacteriales</taxon>
        <taxon>Haloarculaceae</taxon>
        <taxon>Halovenus</taxon>
    </lineage>
</organism>
<gene>
    <name evidence="2" type="primary">cobT</name>
    <name evidence="2" type="ORF">ACFQJ7_02710</name>
</gene>
<keyword evidence="2" id="KW-0808">Transferase</keyword>
<dbReference type="GO" id="GO:0016757">
    <property type="term" value="F:glycosyltransferase activity"/>
    <property type="evidence" value="ECO:0007669"/>
    <property type="project" value="UniProtKB-KW"/>
</dbReference>
<dbReference type="InterPro" id="IPR002805">
    <property type="entry name" value="Nict_dMeBzImd_PRibTrfase_arc"/>
</dbReference>
<dbReference type="NCBIfam" id="NF003372">
    <property type="entry name" value="PRK04447.1-5"/>
    <property type="match status" value="1"/>
</dbReference>
<dbReference type="Gene3D" id="3.40.50.10210">
    <property type="match status" value="1"/>
</dbReference>
<dbReference type="InterPro" id="IPR003200">
    <property type="entry name" value="Nict_dMeBzImd_PRibTrfase"/>
</dbReference>
<accession>A0ABD5X1M7</accession>
<evidence type="ECO:0000256" key="1">
    <source>
        <dbReference type="HAMAP-Rule" id="MF_01086"/>
    </source>
</evidence>
<dbReference type="SUPFAM" id="SSF52733">
    <property type="entry name" value="Nicotinate mononucleotide:5,6-dimethylbenzimidazole phosphoribosyltransferase (CobT)"/>
    <property type="match status" value="1"/>
</dbReference>
<dbReference type="CDD" id="cd02439">
    <property type="entry name" value="DMB-PRT_CobT"/>
    <property type="match status" value="1"/>
</dbReference>
<dbReference type="AlphaFoldDB" id="A0ABD5X1M7"/>
<evidence type="ECO:0000313" key="3">
    <source>
        <dbReference type="Proteomes" id="UP001596414"/>
    </source>
</evidence>
<dbReference type="NCBIfam" id="TIGR00303">
    <property type="entry name" value="nicotinate mononucleotide-dependent phosphoribosyltransferase CobT"/>
    <property type="match status" value="1"/>
</dbReference>
<evidence type="ECO:0000313" key="2">
    <source>
        <dbReference type="EMBL" id="MFC7124951.1"/>
    </source>
</evidence>
<comment type="similarity">
    <text evidence="1">Belongs to the UPF0284 family.</text>
</comment>
<protein>
    <recommendedName>
        <fullName evidence="1">UPF0284 protein ACFQJ7_02710</fullName>
    </recommendedName>
</protein>
<dbReference type="PANTHER" id="PTHR38811:SF1">
    <property type="entry name" value="UPF0284 PROTEIN SLL1500"/>
    <property type="match status" value="1"/>
</dbReference>
<dbReference type="NCBIfam" id="NF003371">
    <property type="entry name" value="PRK04447.1-4"/>
    <property type="match status" value="1"/>
</dbReference>
<dbReference type="PANTHER" id="PTHR38811">
    <property type="match status" value="1"/>
</dbReference>
<dbReference type="Proteomes" id="UP001596414">
    <property type="component" value="Unassembled WGS sequence"/>
</dbReference>
<dbReference type="RefSeq" id="WP_267638277.1">
    <property type="nucleotide sequence ID" value="NZ_JAODIY010000013.1"/>
</dbReference>
<dbReference type="InterPro" id="IPR036087">
    <property type="entry name" value="Nict_dMeBzImd_PRibTrfase_sf"/>
</dbReference>
<dbReference type="EMBL" id="JBHSZQ010000002">
    <property type="protein sequence ID" value="MFC7124951.1"/>
    <property type="molecule type" value="Genomic_DNA"/>
</dbReference>